<organism evidence="1">
    <name type="scientific">Caldilineaceae bacterium SB0661_bin_32</name>
    <dbReference type="NCBI Taxonomy" id="2605255"/>
    <lineage>
        <taxon>Bacteria</taxon>
        <taxon>Bacillati</taxon>
        <taxon>Chloroflexota</taxon>
        <taxon>Caldilineae</taxon>
        <taxon>Caldilineales</taxon>
        <taxon>Caldilineaceae</taxon>
    </lineage>
</organism>
<sequence length="288" mass="33498">MYDEELGRLKKRNVKKKWPHEAKNFTPWLSDNLELLSSALGFNLESPQVEKTAGPYRADILAHNAHDGRRTIIENQLARANLQHLGQLLAYIAHLKARYGVWVATGFNRTIRKAIRMLNRHWPDSTGVFAVKLGLYESGNGHFVPNLEIVEHPAWWNDPIALEFWTSFSSLRQSALAGILDSGSSMRRSRFPIEEAKLRVTQYFGASFVRVYVTGARNEAENDVFPRLNKYRESLNREFDKSELLAGPNPRFTTQCKVNSHERRNWNRMVDWLDNQRMRYERVLRNCL</sequence>
<reference evidence="1" key="1">
    <citation type="submission" date="2019-09" db="EMBL/GenBank/DDBJ databases">
        <title>Characterisation of the sponge microbiome using genome-centric metagenomics.</title>
        <authorList>
            <person name="Engelberts J.P."/>
            <person name="Robbins S.J."/>
            <person name="De Goeij J.M."/>
            <person name="Aranda M."/>
            <person name="Bell S.C."/>
            <person name="Webster N.S."/>
        </authorList>
    </citation>
    <scope>NUCLEOTIDE SEQUENCE</scope>
    <source>
        <strain evidence="1">SB0661_bin_32</strain>
    </source>
</reference>
<comment type="caution">
    <text evidence="1">The sequence shown here is derived from an EMBL/GenBank/DDBJ whole genome shotgun (WGS) entry which is preliminary data.</text>
</comment>
<dbReference type="AlphaFoldDB" id="A0A6B1D7A4"/>
<evidence type="ECO:0000313" key="1">
    <source>
        <dbReference type="EMBL" id="MYC95454.1"/>
    </source>
</evidence>
<name>A0A6B1D7A4_9CHLR</name>
<protein>
    <recommendedName>
        <fullName evidence="2">DUF4268 domain-containing protein</fullName>
    </recommendedName>
</protein>
<accession>A0A6B1D7A4</accession>
<gene>
    <name evidence="1" type="ORF">F4X14_10830</name>
</gene>
<dbReference type="Gene3D" id="3.40.1350.10">
    <property type="match status" value="1"/>
</dbReference>
<dbReference type="EMBL" id="VXMH01000055">
    <property type="protein sequence ID" value="MYC95454.1"/>
    <property type="molecule type" value="Genomic_DNA"/>
</dbReference>
<proteinExistence type="predicted"/>
<dbReference type="InterPro" id="IPR011856">
    <property type="entry name" value="tRNA_endonuc-like_dom_sf"/>
</dbReference>
<evidence type="ECO:0008006" key="2">
    <source>
        <dbReference type="Google" id="ProtNLM"/>
    </source>
</evidence>
<dbReference type="GO" id="GO:0003676">
    <property type="term" value="F:nucleic acid binding"/>
    <property type="evidence" value="ECO:0007669"/>
    <property type="project" value="InterPro"/>
</dbReference>